<evidence type="ECO:0000256" key="6">
    <source>
        <dbReference type="ARBA" id="ARBA00022777"/>
    </source>
</evidence>
<keyword evidence="5" id="KW-0547">Nucleotide-binding</keyword>
<dbReference type="InterPro" id="IPR003594">
    <property type="entry name" value="HATPase_dom"/>
</dbReference>
<keyword evidence="12" id="KW-1185">Reference proteome</keyword>
<dbReference type="InterPro" id="IPR050482">
    <property type="entry name" value="Sensor_HK_TwoCompSys"/>
</dbReference>
<evidence type="ECO:0000256" key="5">
    <source>
        <dbReference type="ARBA" id="ARBA00022741"/>
    </source>
</evidence>
<dbReference type="SUPFAM" id="SSF55781">
    <property type="entry name" value="GAF domain-like"/>
    <property type="match status" value="1"/>
</dbReference>
<keyword evidence="7" id="KW-0067">ATP-binding</keyword>
<dbReference type="PANTHER" id="PTHR24421:SF10">
    <property type="entry name" value="NITRATE_NITRITE SENSOR PROTEIN NARQ"/>
    <property type="match status" value="1"/>
</dbReference>
<dbReference type="Gene3D" id="1.20.5.1930">
    <property type="match status" value="1"/>
</dbReference>
<evidence type="ECO:0000259" key="10">
    <source>
        <dbReference type="SMART" id="SM00387"/>
    </source>
</evidence>
<evidence type="ECO:0000313" key="12">
    <source>
        <dbReference type="Proteomes" id="UP001500620"/>
    </source>
</evidence>
<evidence type="ECO:0000256" key="7">
    <source>
        <dbReference type="ARBA" id="ARBA00022840"/>
    </source>
</evidence>
<dbReference type="PANTHER" id="PTHR24421">
    <property type="entry name" value="NITRATE/NITRITE SENSOR PROTEIN NARX-RELATED"/>
    <property type="match status" value="1"/>
</dbReference>
<dbReference type="InterPro" id="IPR003018">
    <property type="entry name" value="GAF"/>
</dbReference>
<accession>A0ABP8DAB6</accession>
<dbReference type="Pfam" id="PF07730">
    <property type="entry name" value="HisKA_3"/>
    <property type="match status" value="1"/>
</dbReference>
<comment type="caution">
    <text evidence="11">The sequence shown here is derived from an EMBL/GenBank/DDBJ whole genome shotgun (WGS) entry which is preliminary data.</text>
</comment>
<dbReference type="SMART" id="SM00387">
    <property type="entry name" value="HATPase_c"/>
    <property type="match status" value="1"/>
</dbReference>
<evidence type="ECO:0000256" key="2">
    <source>
        <dbReference type="ARBA" id="ARBA00012438"/>
    </source>
</evidence>
<evidence type="ECO:0000256" key="1">
    <source>
        <dbReference type="ARBA" id="ARBA00000085"/>
    </source>
</evidence>
<evidence type="ECO:0000256" key="4">
    <source>
        <dbReference type="ARBA" id="ARBA00022679"/>
    </source>
</evidence>
<comment type="catalytic activity">
    <reaction evidence="1">
        <text>ATP + protein L-histidine = ADP + protein N-phospho-L-histidine.</text>
        <dbReference type="EC" id="2.7.13.3"/>
    </reaction>
</comment>
<dbReference type="Pfam" id="PF01590">
    <property type="entry name" value="GAF"/>
    <property type="match status" value="1"/>
</dbReference>
<keyword evidence="8" id="KW-0902">Two-component regulatory system</keyword>
<organism evidence="11 12">
    <name type="scientific">Dactylosporangium darangshiense</name>
    <dbReference type="NCBI Taxonomy" id="579108"/>
    <lineage>
        <taxon>Bacteria</taxon>
        <taxon>Bacillati</taxon>
        <taxon>Actinomycetota</taxon>
        <taxon>Actinomycetes</taxon>
        <taxon>Micromonosporales</taxon>
        <taxon>Micromonosporaceae</taxon>
        <taxon>Dactylosporangium</taxon>
    </lineage>
</organism>
<dbReference type="Gene3D" id="3.30.565.10">
    <property type="entry name" value="Histidine kinase-like ATPase, C-terminal domain"/>
    <property type="match status" value="1"/>
</dbReference>
<dbReference type="Gene3D" id="3.30.450.40">
    <property type="match status" value="1"/>
</dbReference>
<dbReference type="SMART" id="SM00065">
    <property type="entry name" value="GAF"/>
    <property type="match status" value="1"/>
</dbReference>
<keyword evidence="6" id="KW-0418">Kinase</keyword>
<keyword evidence="3" id="KW-0597">Phosphoprotein</keyword>
<protein>
    <recommendedName>
        <fullName evidence="2">histidine kinase</fullName>
        <ecNumber evidence="2">2.7.13.3</ecNumber>
    </recommendedName>
</protein>
<dbReference type="SUPFAM" id="SSF55874">
    <property type="entry name" value="ATPase domain of HSP90 chaperone/DNA topoisomerase II/histidine kinase"/>
    <property type="match status" value="1"/>
</dbReference>
<name>A0ABP8DAB6_9ACTN</name>
<evidence type="ECO:0000313" key="11">
    <source>
        <dbReference type="EMBL" id="GAA4251175.1"/>
    </source>
</evidence>
<feature type="domain" description="Histidine kinase/HSP90-like ATPase" evidence="10">
    <location>
        <begin position="281"/>
        <end position="371"/>
    </location>
</feature>
<dbReference type="CDD" id="cd16917">
    <property type="entry name" value="HATPase_UhpB-NarQ-NarX-like"/>
    <property type="match status" value="1"/>
</dbReference>
<evidence type="ECO:0000259" key="9">
    <source>
        <dbReference type="SMART" id="SM00065"/>
    </source>
</evidence>
<dbReference type="Pfam" id="PF02518">
    <property type="entry name" value="HATPase_c"/>
    <property type="match status" value="1"/>
</dbReference>
<sequence>MRRIGDEQAALRQLAMLVIRGVKPSLVFAAVAEEVGALFNADYSGIVRFEPDGEATFLAGRGWLARDGSGPAVKLDPNLALALVRETGRAARLDADDPTSPSLPEDLRAGGVRSAVSAPIVVEGRRWGAIGVASRGGPLPPGAEQRMTDLAELIAIVIANAQAHTELTEARARVVSTADETRRRIERDLHDGAQQRLVSLALQLRGAQATVPPELDDLAAELDRVAVGLTSALDELRELARGIHPAILAQAGLAPALRTLARRSPIPVDLQVRTEGRLPERVEVTAYYVVSEALTNAAKHARASTVTVTVETADDVLRISVRDDGVGGAGYARGTGLVGLGDRVEALSGQIFLTSPRGAGTTLRAELPLTEPNGVTVNRAWPES</sequence>
<gene>
    <name evidence="11" type="ORF">GCM10022255_042740</name>
</gene>
<keyword evidence="4" id="KW-0808">Transferase</keyword>
<dbReference type="InterPro" id="IPR029016">
    <property type="entry name" value="GAF-like_dom_sf"/>
</dbReference>
<dbReference type="EMBL" id="BAABAT010000011">
    <property type="protein sequence ID" value="GAA4251175.1"/>
    <property type="molecule type" value="Genomic_DNA"/>
</dbReference>
<reference evidence="12" key="1">
    <citation type="journal article" date="2019" name="Int. J. Syst. Evol. Microbiol.">
        <title>The Global Catalogue of Microorganisms (GCM) 10K type strain sequencing project: providing services to taxonomists for standard genome sequencing and annotation.</title>
        <authorList>
            <consortium name="The Broad Institute Genomics Platform"/>
            <consortium name="The Broad Institute Genome Sequencing Center for Infectious Disease"/>
            <person name="Wu L."/>
            <person name="Ma J."/>
        </authorList>
    </citation>
    <scope>NUCLEOTIDE SEQUENCE [LARGE SCALE GENOMIC DNA]</scope>
    <source>
        <strain evidence="12">JCM 17441</strain>
    </source>
</reference>
<dbReference type="InterPro" id="IPR011712">
    <property type="entry name" value="Sig_transdc_His_kin_sub3_dim/P"/>
</dbReference>
<dbReference type="Proteomes" id="UP001500620">
    <property type="component" value="Unassembled WGS sequence"/>
</dbReference>
<dbReference type="EC" id="2.7.13.3" evidence="2"/>
<evidence type="ECO:0000256" key="8">
    <source>
        <dbReference type="ARBA" id="ARBA00023012"/>
    </source>
</evidence>
<dbReference type="InterPro" id="IPR036890">
    <property type="entry name" value="HATPase_C_sf"/>
</dbReference>
<proteinExistence type="predicted"/>
<feature type="domain" description="GAF" evidence="9">
    <location>
        <begin position="23"/>
        <end position="168"/>
    </location>
</feature>
<evidence type="ECO:0000256" key="3">
    <source>
        <dbReference type="ARBA" id="ARBA00022553"/>
    </source>
</evidence>